<dbReference type="SMART" id="SM00389">
    <property type="entry name" value="HOX"/>
    <property type="match status" value="1"/>
</dbReference>
<dbReference type="Gene3D" id="1.10.10.60">
    <property type="entry name" value="Homeodomain-like"/>
    <property type="match status" value="1"/>
</dbReference>
<dbReference type="GO" id="GO:0000977">
    <property type="term" value="F:RNA polymerase II transcription regulatory region sequence-specific DNA binding"/>
    <property type="evidence" value="ECO:0007669"/>
    <property type="project" value="TreeGrafter"/>
</dbReference>
<feature type="region of interest" description="Disordered" evidence="7">
    <location>
        <begin position="362"/>
        <end position="453"/>
    </location>
</feature>
<evidence type="ECO:0000256" key="6">
    <source>
        <dbReference type="RuleBase" id="RU000682"/>
    </source>
</evidence>
<accession>A0A167W2V9</accession>
<feature type="compositionally biased region" description="Basic and acidic residues" evidence="7">
    <location>
        <begin position="93"/>
        <end position="102"/>
    </location>
</feature>
<protein>
    <submittedName>
        <fullName evidence="9">Homeobox domain-containing protein</fullName>
    </submittedName>
</protein>
<proteinExistence type="predicted"/>
<dbReference type="PROSITE" id="PS50071">
    <property type="entry name" value="HOMEOBOX_2"/>
    <property type="match status" value="1"/>
</dbReference>
<sequence>MLVTRPRDLPEQSHWSLPNHSRTLLHSTSPRMSSEKQSLPLPVEPDWHGQYSYPAQVENDAYPRAFTETRDHSEQNSGRLTANLGLGVTQPRAIKEESHSREAASSNMLHLSPQRNVSSSSTFGPSSIPKFPNFASSHGPGAEHFAYPKSGESTGSYYRNPGEQAPLNEPIQSDRDEKEQTMSQEGDYDVDDEEGDEAAEDGNTHRQTVAERLAARRKMKRFRLTHQQTRFLMSEFAKQPHPDAAHRERLSREIPGLSPRQVQVWFQNRRAKIKRLTADDRDRMIRMRAVPDDFDNVQALHSPYGAVHGIPPNVSPPNVGPVASSYRPHGARPILLDMRRPGPETYMSPTGLSHSFGGIDLGQPGAMGGSDITSSPNPMYQDRYAPSTSSPTTSGLGYRSPSTYWNSPTSNMDNSSQSGRPGVRDGHSMPNRDWNPRTVPEAAPTPLGIYQPADPAAEPAERQISYTHGQYGAPPNASYGGLEPQAYPGNPELQGSTPGGNRAVDDATAQHRVRSPTAGSAGPLPMEFGIRDPYRPVSMTSAPHQLQDRSQVLPSLRSNMSSPSNFSKGPLSAPLEMPPDRSFHSSGDKEDYSAPQLSAPISAPSEFTRPFPTPAPSRNASSGPLKDLFGHGVL</sequence>
<dbReference type="InterPro" id="IPR050453">
    <property type="entry name" value="LIM_Homeobox_TF"/>
</dbReference>
<dbReference type="CDD" id="cd00086">
    <property type="entry name" value="homeodomain"/>
    <property type="match status" value="1"/>
</dbReference>
<dbReference type="STRING" id="1081109.A0A167W2V9"/>
<feature type="region of interest" description="Disordered" evidence="7">
    <location>
        <begin position="69"/>
        <end position="207"/>
    </location>
</feature>
<evidence type="ECO:0000313" key="9">
    <source>
        <dbReference type="EMBL" id="KZZ88338.1"/>
    </source>
</evidence>
<feature type="compositionally biased region" description="Basic and acidic residues" evidence="7">
    <location>
        <begin position="578"/>
        <end position="592"/>
    </location>
</feature>
<feature type="compositionally biased region" description="Polar residues" evidence="7">
    <location>
        <begin position="13"/>
        <end position="37"/>
    </location>
</feature>
<keyword evidence="2 5" id="KW-0238">DNA-binding</keyword>
<gene>
    <name evidence="9" type="ORF">AAL_08101</name>
</gene>
<keyword evidence="10" id="KW-1185">Reference proteome</keyword>
<evidence type="ECO:0000313" key="10">
    <source>
        <dbReference type="Proteomes" id="UP000078544"/>
    </source>
</evidence>
<evidence type="ECO:0000256" key="2">
    <source>
        <dbReference type="ARBA" id="ARBA00023125"/>
    </source>
</evidence>
<feature type="compositionally biased region" description="Acidic residues" evidence="7">
    <location>
        <begin position="186"/>
        <end position="200"/>
    </location>
</feature>
<comment type="caution">
    <text evidence="9">The sequence shown here is derived from an EMBL/GenBank/DDBJ whole genome shotgun (WGS) entry which is preliminary data.</text>
</comment>
<keyword evidence="3 5" id="KW-0371">Homeobox</keyword>
<evidence type="ECO:0000256" key="4">
    <source>
        <dbReference type="ARBA" id="ARBA00023242"/>
    </source>
</evidence>
<feature type="compositionally biased region" description="Basic and acidic residues" evidence="7">
    <location>
        <begin position="1"/>
        <end position="11"/>
    </location>
</feature>
<feature type="region of interest" description="Disordered" evidence="7">
    <location>
        <begin position="467"/>
        <end position="634"/>
    </location>
</feature>
<dbReference type="InterPro" id="IPR009057">
    <property type="entry name" value="Homeodomain-like_sf"/>
</dbReference>
<evidence type="ECO:0000256" key="1">
    <source>
        <dbReference type="ARBA" id="ARBA00004123"/>
    </source>
</evidence>
<dbReference type="GO" id="GO:0000981">
    <property type="term" value="F:DNA-binding transcription factor activity, RNA polymerase II-specific"/>
    <property type="evidence" value="ECO:0007669"/>
    <property type="project" value="TreeGrafter"/>
</dbReference>
<evidence type="ECO:0000256" key="3">
    <source>
        <dbReference type="ARBA" id="ARBA00023155"/>
    </source>
</evidence>
<feature type="compositionally biased region" description="Polar residues" evidence="7">
    <location>
        <begin position="400"/>
        <end position="419"/>
    </location>
</feature>
<feature type="compositionally biased region" description="Polar residues" evidence="7">
    <location>
        <begin position="538"/>
        <end position="567"/>
    </location>
</feature>
<dbReference type="Proteomes" id="UP000078544">
    <property type="component" value="Unassembled WGS sequence"/>
</dbReference>
<keyword evidence="4 5" id="KW-0539">Nucleus</keyword>
<dbReference type="Pfam" id="PF00046">
    <property type="entry name" value="Homeodomain"/>
    <property type="match status" value="1"/>
</dbReference>
<dbReference type="AlphaFoldDB" id="A0A167W2V9"/>
<reference evidence="9 10" key="1">
    <citation type="journal article" date="2016" name="Genome Biol. Evol.">
        <title>Divergent and convergent evolution of fungal pathogenicity.</title>
        <authorList>
            <person name="Shang Y."/>
            <person name="Xiao G."/>
            <person name="Zheng P."/>
            <person name="Cen K."/>
            <person name="Zhan S."/>
            <person name="Wang C."/>
        </authorList>
    </citation>
    <scope>NUCLEOTIDE SEQUENCE [LARGE SCALE GENOMIC DNA]</scope>
    <source>
        <strain evidence="9 10">RCEF 2490</strain>
    </source>
</reference>
<feature type="compositionally biased region" description="Low complexity" evidence="7">
    <location>
        <begin position="118"/>
        <end position="127"/>
    </location>
</feature>
<feature type="domain" description="Homeobox" evidence="8">
    <location>
        <begin position="215"/>
        <end position="276"/>
    </location>
</feature>
<comment type="subcellular location">
    <subcellularLocation>
        <location evidence="1 5 6">Nucleus</location>
    </subcellularLocation>
</comment>
<dbReference type="PANTHER" id="PTHR24208">
    <property type="entry name" value="LIM/HOMEOBOX PROTEIN LHX"/>
    <property type="match status" value="1"/>
</dbReference>
<dbReference type="GO" id="GO:0005634">
    <property type="term" value="C:nucleus"/>
    <property type="evidence" value="ECO:0007669"/>
    <property type="project" value="UniProtKB-SubCell"/>
</dbReference>
<evidence type="ECO:0000256" key="7">
    <source>
        <dbReference type="SAM" id="MobiDB-lite"/>
    </source>
</evidence>
<name>A0A167W2V9_9HYPO</name>
<feature type="DNA-binding region" description="Homeobox" evidence="5">
    <location>
        <begin position="217"/>
        <end position="277"/>
    </location>
</feature>
<dbReference type="EMBL" id="AZGY01000030">
    <property type="protein sequence ID" value="KZZ88338.1"/>
    <property type="molecule type" value="Genomic_DNA"/>
</dbReference>
<dbReference type="PANTHER" id="PTHR24208:SF166">
    <property type="entry name" value="LIM HOMEOBOX TRANSCRIPTION FACTOR 1 ALPHA, ISOFORM B"/>
    <property type="match status" value="1"/>
</dbReference>
<feature type="region of interest" description="Disordered" evidence="7">
    <location>
        <begin position="1"/>
        <end position="51"/>
    </location>
</feature>
<feature type="compositionally biased region" description="Polar residues" evidence="7">
    <location>
        <begin position="103"/>
        <end position="117"/>
    </location>
</feature>
<dbReference type="SUPFAM" id="SSF46689">
    <property type="entry name" value="Homeodomain-like"/>
    <property type="match status" value="1"/>
</dbReference>
<dbReference type="InterPro" id="IPR001356">
    <property type="entry name" value="HD"/>
</dbReference>
<evidence type="ECO:0000256" key="5">
    <source>
        <dbReference type="PROSITE-ProRule" id="PRU00108"/>
    </source>
</evidence>
<evidence type="ECO:0000259" key="8">
    <source>
        <dbReference type="PROSITE" id="PS50071"/>
    </source>
</evidence>
<organism evidence="9 10">
    <name type="scientific">Moelleriella libera RCEF 2490</name>
    <dbReference type="NCBI Taxonomy" id="1081109"/>
    <lineage>
        <taxon>Eukaryota</taxon>
        <taxon>Fungi</taxon>
        <taxon>Dikarya</taxon>
        <taxon>Ascomycota</taxon>
        <taxon>Pezizomycotina</taxon>
        <taxon>Sordariomycetes</taxon>
        <taxon>Hypocreomycetidae</taxon>
        <taxon>Hypocreales</taxon>
        <taxon>Clavicipitaceae</taxon>
        <taxon>Moelleriella</taxon>
    </lineage>
</organism>
<dbReference type="OrthoDB" id="6159439at2759"/>